<feature type="signal peptide" evidence="9">
    <location>
        <begin position="1"/>
        <end position="18"/>
    </location>
</feature>
<evidence type="ECO:0000313" key="10">
    <source>
        <dbReference type="EMBL" id="KAF2209146.1"/>
    </source>
</evidence>
<dbReference type="Pfam" id="PF08592">
    <property type="entry name" value="Anthrone_oxy"/>
    <property type="match status" value="1"/>
</dbReference>
<keyword evidence="3 8" id="KW-1133">Transmembrane helix</keyword>
<feature type="non-terminal residue" evidence="10">
    <location>
        <position position="141"/>
    </location>
</feature>
<evidence type="ECO:0000256" key="2">
    <source>
        <dbReference type="ARBA" id="ARBA00022692"/>
    </source>
</evidence>
<comment type="subcellular location">
    <subcellularLocation>
        <location evidence="1">Membrane</location>
        <topology evidence="1">Multi-pass membrane protein</topology>
    </subcellularLocation>
</comment>
<keyword evidence="9" id="KW-0732">Signal</keyword>
<keyword evidence="5" id="KW-0503">Monooxygenase</keyword>
<protein>
    <recommendedName>
        <fullName evidence="12">DUF1772 domain-containing protein</fullName>
    </recommendedName>
</protein>
<evidence type="ECO:0000256" key="5">
    <source>
        <dbReference type="ARBA" id="ARBA00023033"/>
    </source>
</evidence>
<evidence type="ECO:0000256" key="4">
    <source>
        <dbReference type="ARBA" id="ARBA00023002"/>
    </source>
</evidence>
<organism evidence="10 11">
    <name type="scientific">Cercospora zeae-maydis SCOH1-5</name>
    <dbReference type="NCBI Taxonomy" id="717836"/>
    <lineage>
        <taxon>Eukaryota</taxon>
        <taxon>Fungi</taxon>
        <taxon>Dikarya</taxon>
        <taxon>Ascomycota</taxon>
        <taxon>Pezizomycotina</taxon>
        <taxon>Dothideomycetes</taxon>
        <taxon>Dothideomycetidae</taxon>
        <taxon>Mycosphaerellales</taxon>
        <taxon>Mycosphaerellaceae</taxon>
        <taxon>Cercospora</taxon>
    </lineage>
</organism>
<comment type="similarity">
    <text evidence="7">Belongs to the anthrone oxygenase family.</text>
</comment>
<feature type="transmembrane region" description="Helical" evidence="8">
    <location>
        <begin position="71"/>
        <end position="89"/>
    </location>
</feature>
<sequence>YPAGAMMSLSLLAVPVLLDTNTSGPLLIEQWYTLYHYGHRIAPGMSIATSSLYIAAILIRRQERRSWSRYAFAALLTLTMIPFTLTVMASTNNTLFQLHTQQAHISAASVALSDAQELVKRWSHLHMARSLFPLMGALAGF</sequence>
<dbReference type="PANTHER" id="PTHR35042:SF3">
    <property type="entry name" value="ANTHRONE OXYGENASE-RELATED"/>
    <property type="match status" value="1"/>
</dbReference>
<feature type="transmembrane region" description="Helical" evidence="8">
    <location>
        <begin position="42"/>
        <end position="59"/>
    </location>
</feature>
<evidence type="ECO:0000256" key="8">
    <source>
        <dbReference type="SAM" id="Phobius"/>
    </source>
</evidence>
<evidence type="ECO:0000256" key="3">
    <source>
        <dbReference type="ARBA" id="ARBA00022989"/>
    </source>
</evidence>
<dbReference type="GO" id="GO:0016020">
    <property type="term" value="C:membrane"/>
    <property type="evidence" value="ECO:0007669"/>
    <property type="project" value="UniProtKB-SubCell"/>
</dbReference>
<evidence type="ECO:0000313" key="11">
    <source>
        <dbReference type="Proteomes" id="UP000799539"/>
    </source>
</evidence>
<accession>A0A6A6F5W4</accession>
<dbReference type="AlphaFoldDB" id="A0A6A6F5W4"/>
<keyword evidence="4" id="KW-0560">Oxidoreductase</keyword>
<evidence type="ECO:0000256" key="7">
    <source>
        <dbReference type="ARBA" id="ARBA00034313"/>
    </source>
</evidence>
<keyword evidence="2 8" id="KW-0812">Transmembrane</keyword>
<dbReference type="OrthoDB" id="5954308at2759"/>
<dbReference type="Proteomes" id="UP000799539">
    <property type="component" value="Unassembled WGS sequence"/>
</dbReference>
<dbReference type="InterPro" id="IPR013901">
    <property type="entry name" value="Anthrone_oxy"/>
</dbReference>
<name>A0A6A6F5W4_9PEZI</name>
<reference evidence="10" key="1">
    <citation type="journal article" date="2020" name="Stud. Mycol.">
        <title>101 Dothideomycetes genomes: a test case for predicting lifestyles and emergence of pathogens.</title>
        <authorList>
            <person name="Haridas S."/>
            <person name="Albert R."/>
            <person name="Binder M."/>
            <person name="Bloem J."/>
            <person name="Labutti K."/>
            <person name="Salamov A."/>
            <person name="Andreopoulos B."/>
            <person name="Baker S."/>
            <person name="Barry K."/>
            <person name="Bills G."/>
            <person name="Bluhm B."/>
            <person name="Cannon C."/>
            <person name="Castanera R."/>
            <person name="Culley D."/>
            <person name="Daum C."/>
            <person name="Ezra D."/>
            <person name="Gonzalez J."/>
            <person name="Henrissat B."/>
            <person name="Kuo A."/>
            <person name="Liang C."/>
            <person name="Lipzen A."/>
            <person name="Lutzoni F."/>
            <person name="Magnuson J."/>
            <person name="Mondo S."/>
            <person name="Nolan M."/>
            <person name="Ohm R."/>
            <person name="Pangilinan J."/>
            <person name="Park H.-J."/>
            <person name="Ramirez L."/>
            <person name="Alfaro M."/>
            <person name="Sun H."/>
            <person name="Tritt A."/>
            <person name="Yoshinaga Y."/>
            <person name="Zwiers L.-H."/>
            <person name="Turgeon B."/>
            <person name="Goodwin S."/>
            <person name="Spatafora J."/>
            <person name="Crous P."/>
            <person name="Grigoriev I."/>
        </authorList>
    </citation>
    <scope>NUCLEOTIDE SEQUENCE</scope>
    <source>
        <strain evidence="10">SCOH1-5</strain>
    </source>
</reference>
<evidence type="ECO:0008006" key="12">
    <source>
        <dbReference type="Google" id="ProtNLM"/>
    </source>
</evidence>
<feature type="non-terminal residue" evidence="10">
    <location>
        <position position="1"/>
    </location>
</feature>
<feature type="chain" id="PRO_5025328398" description="DUF1772 domain-containing protein" evidence="9">
    <location>
        <begin position="19"/>
        <end position="141"/>
    </location>
</feature>
<dbReference type="PANTHER" id="PTHR35042">
    <property type="entry name" value="ANTHRONE OXYGENASE ENCC"/>
    <property type="match status" value="1"/>
</dbReference>
<keyword evidence="11" id="KW-1185">Reference proteome</keyword>
<evidence type="ECO:0000256" key="6">
    <source>
        <dbReference type="ARBA" id="ARBA00023136"/>
    </source>
</evidence>
<evidence type="ECO:0000256" key="1">
    <source>
        <dbReference type="ARBA" id="ARBA00004141"/>
    </source>
</evidence>
<proteinExistence type="inferred from homology"/>
<dbReference type="GO" id="GO:0004497">
    <property type="term" value="F:monooxygenase activity"/>
    <property type="evidence" value="ECO:0007669"/>
    <property type="project" value="UniProtKB-KW"/>
</dbReference>
<evidence type="ECO:0000256" key="9">
    <source>
        <dbReference type="SAM" id="SignalP"/>
    </source>
</evidence>
<gene>
    <name evidence="10" type="ORF">CERZMDRAFT_15414</name>
</gene>
<dbReference type="EMBL" id="ML992688">
    <property type="protein sequence ID" value="KAF2209146.1"/>
    <property type="molecule type" value="Genomic_DNA"/>
</dbReference>
<keyword evidence="6 8" id="KW-0472">Membrane</keyword>